<organism evidence="2">
    <name type="scientific">Sipha flava</name>
    <name type="common">yellow sugarcane aphid</name>
    <dbReference type="NCBI Taxonomy" id="143950"/>
    <lineage>
        <taxon>Eukaryota</taxon>
        <taxon>Metazoa</taxon>
        <taxon>Ecdysozoa</taxon>
        <taxon>Arthropoda</taxon>
        <taxon>Hexapoda</taxon>
        <taxon>Insecta</taxon>
        <taxon>Pterygota</taxon>
        <taxon>Neoptera</taxon>
        <taxon>Paraneoptera</taxon>
        <taxon>Hemiptera</taxon>
        <taxon>Sternorrhyncha</taxon>
        <taxon>Aphidomorpha</taxon>
        <taxon>Aphidoidea</taxon>
        <taxon>Aphididae</taxon>
        <taxon>Sipha</taxon>
    </lineage>
</organism>
<name>A0A2S2QQI9_9HEMI</name>
<feature type="domain" description="Centrosomal protein of 76 kDa C-terminal" evidence="1">
    <location>
        <begin position="67"/>
        <end position="191"/>
    </location>
</feature>
<dbReference type="AlphaFoldDB" id="A0A2S2QQI9"/>
<reference evidence="2" key="1">
    <citation type="submission" date="2018-04" db="EMBL/GenBank/DDBJ databases">
        <title>Transcriptome assembly of Sipha flava.</title>
        <authorList>
            <person name="Scully E.D."/>
            <person name="Geib S.M."/>
            <person name="Palmer N.A."/>
            <person name="Koch K."/>
            <person name="Bradshaw J."/>
            <person name="Heng-Moss T."/>
            <person name="Sarath G."/>
        </authorList>
    </citation>
    <scope>NUCLEOTIDE SEQUENCE</scope>
</reference>
<evidence type="ECO:0000259" key="1">
    <source>
        <dbReference type="Pfam" id="PF24652"/>
    </source>
</evidence>
<sequence>MKKHEPCLDFEQIWLNVQYEKSVTRTRWDVTQNRDWNPAFGRYQAAPPMAGSVQPDALDYTPPAIADARVLQEKLETTLRNALMRWRVKSKTVWNRYCVTVLRKVLPCLERETWTKNAADNGHPAELQHLLVSHKMNGFPINRPYSNTEVLVDAIKSTGMHLNENPLVEFALAVYVHPYPNQVLSVWIYLASLQPRR</sequence>
<dbReference type="InterPro" id="IPR052434">
    <property type="entry name" value="Tectonic-like_complex_comp"/>
</dbReference>
<accession>A0A2S2QQI9</accession>
<dbReference type="GO" id="GO:1905515">
    <property type="term" value="P:non-motile cilium assembly"/>
    <property type="evidence" value="ECO:0007669"/>
    <property type="project" value="TreeGrafter"/>
</dbReference>
<dbReference type="PANTHER" id="PTHR20837:SF0">
    <property type="entry name" value="COILED-COIL AND C2 DOMAIN-CONTAINING PROTEIN 2A"/>
    <property type="match status" value="1"/>
</dbReference>
<evidence type="ECO:0000313" key="2">
    <source>
        <dbReference type="EMBL" id="MBY79943.1"/>
    </source>
</evidence>
<dbReference type="EMBL" id="GGMS01010740">
    <property type="protein sequence ID" value="MBY79943.1"/>
    <property type="molecule type" value="Transcribed_RNA"/>
</dbReference>
<dbReference type="OrthoDB" id="2162143at2759"/>
<dbReference type="InterPro" id="IPR056288">
    <property type="entry name" value="CEP76_C"/>
</dbReference>
<dbReference type="GO" id="GO:0035869">
    <property type="term" value="C:ciliary transition zone"/>
    <property type="evidence" value="ECO:0007669"/>
    <property type="project" value="TreeGrafter"/>
</dbReference>
<dbReference type="GO" id="GO:1904491">
    <property type="term" value="P:protein localization to ciliary transition zone"/>
    <property type="evidence" value="ECO:0007669"/>
    <property type="project" value="TreeGrafter"/>
</dbReference>
<dbReference type="Pfam" id="PF24652">
    <property type="entry name" value="CEP76_C"/>
    <property type="match status" value="1"/>
</dbReference>
<protein>
    <submittedName>
        <fullName evidence="2">Coiled-coil and C2 domain-containing protein 2A</fullName>
    </submittedName>
</protein>
<dbReference type="PANTHER" id="PTHR20837">
    <property type="entry name" value="CENTROSOMAL PROTEIN-RELATED"/>
    <property type="match status" value="1"/>
</dbReference>
<proteinExistence type="predicted"/>
<gene>
    <name evidence="2" type="primary">Cc2d2a_1</name>
    <name evidence="2" type="ORF">g.77617</name>
</gene>